<accession>A0A0E9P5U3</accession>
<keyword evidence="1" id="KW-1133">Transmembrane helix</keyword>
<reference evidence="2" key="1">
    <citation type="submission" date="2014-11" db="EMBL/GenBank/DDBJ databases">
        <authorList>
            <person name="Amaro Gonzalez C."/>
        </authorList>
    </citation>
    <scope>NUCLEOTIDE SEQUENCE</scope>
</reference>
<dbReference type="AlphaFoldDB" id="A0A0E9P5U3"/>
<evidence type="ECO:0000256" key="1">
    <source>
        <dbReference type="SAM" id="Phobius"/>
    </source>
</evidence>
<organism evidence="2">
    <name type="scientific">Anguilla anguilla</name>
    <name type="common">European freshwater eel</name>
    <name type="synonym">Muraena anguilla</name>
    <dbReference type="NCBI Taxonomy" id="7936"/>
    <lineage>
        <taxon>Eukaryota</taxon>
        <taxon>Metazoa</taxon>
        <taxon>Chordata</taxon>
        <taxon>Craniata</taxon>
        <taxon>Vertebrata</taxon>
        <taxon>Euteleostomi</taxon>
        <taxon>Actinopterygii</taxon>
        <taxon>Neopterygii</taxon>
        <taxon>Teleostei</taxon>
        <taxon>Anguilliformes</taxon>
        <taxon>Anguillidae</taxon>
        <taxon>Anguilla</taxon>
    </lineage>
</organism>
<dbReference type="EMBL" id="GBXM01108661">
    <property type="protein sequence ID" value="JAG99915.1"/>
    <property type="molecule type" value="Transcribed_RNA"/>
</dbReference>
<name>A0A0E9P5U3_ANGAN</name>
<sequence length="44" mass="4645">MLVHRGQVRTCRSKAMPPLAAVSLGLPVVVLGDLLVYLPISVSS</sequence>
<reference evidence="2" key="2">
    <citation type="journal article" date="2015" name="Fish Shellfish Immunol.">
        <title>Early steps in the European eel (Anguilla anguilla)-Vibrio vulnificus interaction in the gills: Role of the RtxA13 toxin.</title>
        <authorList>
            <person name="Callol A."/>
            <person name="Pajuelo D."/>
            <person name="Ebbesson L."/>
            <person name="Teles M."/>
            <person name="MacKenzie S."/>
            <person name="Amaro C."/>
        </authorList>
    </citation>
    <scope>NUCLEOTIDE SEQUENCE</scope>
</reference>
<protein>
    <submittedName>
        <fullName evidence="2">Uncharacterized protein</fullName>
    </submittedName>
</protein>
<keyword evidence="1" id="KW-0472">Membrane</keyword>
<proteinExistence type="predicted"/>
<evidence type="ECO:0000313" key="2">
    <source>
        <dbReference type="EMBL" id="JAG99915.1"/>
    </source>
</evidence>
<keyword evidence="1" id="KW-0812">Transmembrane</keyword>
<feature type="transmembrane region" description="Helical" evidence="1">
    <location>
        <begin position="21"/>
        <end position="40"/>
    </location>
</feature>